<dbReference type="PROSITE" id="PS51186">
    <property type="entry name" value="GNAT"/>
    <property type="match status" value="1"/>
</dbReference>
<dbReference type="Pfam" id="PF00583">
    <property type="entry name" value="Acetyltransf_1"/>
    <property type="match status" value="1"/>
</dbReference>
<feature type="compositionally biased region" description="Basic and acidic residues" evidence="1">
    <location>
        <begin position="21"/>
        <end position="34"/>
    </location>
</feature>
<protein>
    <recommendedName>
        <fullName evidence="2">N-acetyltransferase domain-containing protein</fullName>
    </recommendedName>
</protein>
<feature type="region of interest" description="Disordered" evidence="1">
    <location>
        <begin position="1"/>
        <end position="99"/>
    </location>
</feature>
<accession>A0ABP7RS27</accession>
<sequence length="236" mass="26448">MRAHPPQHLHIHRGELPQSGPDRHPRGAQRDERRRKLPQTTHPHTSPDKLENPLTPPNEHTRQRSPIRHTDSRSLPRTQQSPSHGPHPHSAPTHTRQNTLIRTQRRAVPHPSTEWHAESLPVLRGRLADPDGTFAAFVVDHPQRQGALAALVAGTLDYRIGGARNPLGVDGYVFSVATDPDARRRGYAHACMEALLEWFGERGARRVRLTASSQAEPLYASLGFHHKTDPLLELTL</sequence>
<dbReference type="SUPFAM" id="SSF55729">
    <property type="entry name" value="Acyl-CoA N-acyltransferases (Nat)"/>
    <property type="match status" value="1"/>
</dbReference>
<name>A0ABP7RS27_9ACTN</name>
<evidence type="ECO:0000313" key="4">
    <source>
        <dbReference type="Proteomes" id="UP001500034"/>
    </source>
</evidence>
<evidence type="ECO:0000259" key="2">
    <source>
        <dbReference type="PROSITE" id="PS51186"/>
    </source>
</evidence>
<feature type="domain" description="N-acetyltransferase" evidence="2">
    <location>
        <begin position="99"/>
        <end position="236"/>
    </location>
</feature>
<organism evidence="3 4">
    <name type="scientific">Streptomyces marokkonensis</name>
    <dbReference type="NCBI Taxonomy" id="324855"/>
    <lineage>
        <taxon>Bacteria</taxon>
        <taxon>Bacillati</taxon>
        <taxon>Actinomycetota</taxon>
        <taxon>Actinomycetes</taxon>
        <taxon>Kitasatosporales</taxon>
        <taxon>Streptomycetaceae</taxon>
        <taxon>Streptomyces</taxon>
    </lineage>
</organism>
<feature type="compositionally biased region" description="Basic residues" evidence="1">
    <location>
        <begin position="1"/>
        <end position="11"/>
    </location>
</feature>
<dbReference type="Proteomes" id="UP001500034">
    <property type="component" value="Unassembled WGS sequence"/>
</dbReference>
<evidence type="ECO:0000313" key="3">
    <source>
        <dbReference type="EMBL" id="GAA4001267.1"/>
    </source>
</evidence>
<gene>
    <name evidence="3" type="ORF">GCM10022384_55240</name>
</gene>
<comment type="caution">
    <text evidence="3">The sequence shown here is derived from an EMBL/GenBank/DDBJ whole genome shotgun (WGS) entry which is preliminary data.</text>
</comment>
<evidence type="ECO:0000256" key="1">
    <source>
        <dbReference type="SAM" id="MobiDB-lite"/>
    </source>
</evidence>
<dbReference type="Gene3D" id="3.40.630.30">
    <property type="match status" value="1"/>
</dbReference>
<feature type="compositionally biased region" description="Low complexity" evidence="1">
    <location>
        <begin position="78"/>
        <end position="95"/>
    </location>
</feature>
<dbReference type="EMBL" id="BAABCQ010000143">
    <property type="protein sequence ID" value="GAA4001267.1"/>
    <property type="molecule type" value="Genomic_DNA"/>
</dbReference>
<reference evidence="4" key="1">
    <citation type="journal article" date="2019" name="Int. J. Syst. Evol. Microbiol.">
        <title>The Global Catalogue of Microorganisms (GCM) 10K type strain sequencing project: providing services to taxonomists for standard genome sequencing and annotation.</title>
        <authorList>
            <consortium name="The Broad Institute Genomics Platform"/>
            <consortium name="The Broad Institute Genome Sequencing Center for Infectious Disease"/>
            <person name="Wu L."/>
            <person name="Ma J."/>
        </authorList>
    </citation>
    <scope>NUCLEOTIDE SEQUENCE [LARGE SCALE GENOMIC DNA]</scope>
    <source>
        <strain evidence="4">JCM 17027</strain>
    </source>
</reference>
<dbReference type="InterPro" id="IPR000182">
    <property type="entry name" value="GNAT_dom"/>
</dbReference>
<dbReference type="CDD" id="cd04301">
    <property type="entry name" value="NAT_SF"/>
    <property type="match status" value="1"/>
</dbReference>
<keyword evidence="4" id="KW-1185">Reference proteome</keyword>
<proteinExistence type="predicted"/>
<dbReference type="InterPro" id="IPR016181">
    <property type="entry name" value="Acyl_CoA_acyltransferase"/>
</dbReference>